<protein>
    <recommendedName>
        <fullName evidence="2">J domain-containing protein</fullName>
    </recommendedName>
</protein>
<feature type="region of interest" description="Disordered" evidence="1">
    <location>
        <begin position="125"/>
        <end position="154"/>
    </location>
</feature>
<dbReference type="InterPro" id="IPR036869">
    <property type="entry name" value="J_dom_sf"/>
</dbReference>
<dbReference type="EMBL" id="JBBWWR010000004">
    <property type="protein sequence ID" value="KAK8967538.1"/>
    <property type="molecule type" value="Genomic_DNA"/>
</dbReference>
<organism evidence="3 4">
    <name type="scientific">Platanthera guangdongensis</name>
    <dbReference type="NCBI Taxonomy" id="2320717"/>
    <lineage>
        <taxon>Eukaryota</taxon>
        <taxon>Viridiplantae</taxon>
        <taxon>Streptophyta</taxon>
        <taxon>Embryophyta</taxon>
        <taxon>Tracheophyta</taxon>
        <taxon>Spermatophyta</taxon>
        <taxon>Magnoliopsida</taxon>
        <taxon>Liliopsida</taxon>
        <taxon>Asparagales</taxon>
        <taxon>Orchidaceae</taxon>
        <taxon>Orchidoideae</taxon>
        <taxon>Orchideae</taxon>
        <taxon>Orchidinae</taxon>
        <taxon>Platanthera</taxon>
    </lineage>
</organism>
<comment type="caution">
    <text evidence="3">The sequence shown here is derived from an EMBL/GenBank/DDBJ whole genome shotgun (WGS) entry which is preliminary data.</text>
</comment>
<proteinExistence type="predicted"/>
<dbReference type="Gene3D" id="1.10.287.110">
    <property type="entry name" value="DnaJ domain"/>
    <property type="match status" value="1"/>
</dbReference>
<reference evidence="3 4" key="1">
    <citation type="journal article" date="2022" name="Nat. Plants">
        <title>Genomes of leafy and leafless Platanthera orchids illuminate the evolution of mycoheterotrophy.</title>
        <authorList>
            <person name="Li M.H."/>
            <person name="Liu K.W."/>
            <person name="Li Z."/>
            <person name="Lu H.C."/>
            <person name="Ye Q.L."/>
            <person name="Zhang D."/>
            <person name="Wang J.Y."/>
            <person name="Li Y.F."/>
            <person name="Zhong Z.M."/>
            <person name="Liu X."/>
            <person name="Yu X."/>
            <person name="Liu D.K."/>
            <person name="Tu X.D."/>
            <person name="Liu B."/>
            <person name="Hao Y."/>
            <person name="Liao X.Y."/>
            <person name="Jiang Y.T."/>
            <person name="Sun W.H."/>
            <person name="Chen J."/>
            <person name="Chen Y.Q."/>
            <person name="Ai Y."/>
            <person name="Zhai J.W."/>
            <person name="Wu S.S."/>
            <person name="Zhou Z."/>
            <person name="Hsiao Y.Y."/>
            <person name="Wu W.L."/>
            <person name="Chen Y.Y."/>
            <person name="Lin Y.F."/>
            <person name="Hsu J.L."/>
            <person name="Li C.Y."/>
            <person name="Wang Z.W."/>
            <person name="Zhao X."/>
            <person name="Zhong W.Y."/>
            <person name="Ma X.K."/>
            <person name="Ma L."/>
            <person name="Huang J."/>
            <person name="Chen G.Z."/>
            <person name="Huang M.Z."/>
            <person name="Huang L."/>
            <person name="Peng D.H."/>
            <person name="Luo Y.B."/>
            <person name="Zou S.Q."/>
            <person name="Chen S.P."/>
            <person name="Lan S."/>
            <person name="Tsai W.C."/>
            <person name="Van de Peer Y."/>
            <person name="Liu Z.J."/>
        </authorList>
    </citation>
    <scope>NUCLEOTIDE SEQUENCE [LARGE SCALE GENOMIC DNA]</scope>
    <source>
        <strain evidence="3">Lor288</strain>
    </source>
</reference>
<sequence>MDCNLAEAKKALEKAEAKFNAGDIDGAVQMALKAKRLFPNLHGLAGQLEAYRIHSAFDPKYPATTDWYGLLNVQRSGDLDSIRLRFKHLRALTHPDKNSSSAADGAFKLVYKAWEAICKDFTGSTNKTSDNGDDNEEEESRSSSYSYPPQEKPKCPECKRQCTYIDSCRTVVECRRCQLIAMRRGSGEGFMLVIRDGFANIDINGGDAELNGVNGVHIHGGDNILLTRCKGVEIKGGDSIHITNCGNININGSGNISYG</sequence>
<gene>
    <name evidence="3" type="ORF">KSP40_PGU014836</name>
</gene>
<dbReference type="SMART" id="SM00271">
    <property type="entry name" value="DnaJ"/>
    <property type="match status" value="1"/>
</dbReference>
<dbReference type="SUPFAM" id="SSF46565">
    <property type="entry name" value="Chaperone J-domain"/>
    <property type="match status" value="1"/>
</dbReference>
<dbReference type="CDD" id="cd06257">
    <property type="entry name" value="DnaJ"/>
    <property type="match status" value="1"/>
</dbReference>
<evidence type="ECO:0000259" key="2">
    <source>
        <dbReference type="PROSITE" id="PS50076"/>
    </source>
</evidence>
<feature type="domain" description="J" evidence="2">
    <location>
        <begin position="66"/>
        <end position="122"/>
    </location>
</feature>
<dbReference type="Proteomes" id="UP001412067">
    <property type="component" value="Unassembled WGS sequence"/>
</dbReference>
<name>A0ABR2MXB2_9ASPA</name>
<dbReference type="InterPro" id="IPR001623">
    <property type="entry name" value="DnaJ_domain"/>
</dbReference>
<keyword evidence="4" id="KW-1185">Reference proteome</keyword>
<dbReference type="PANTHER" id="PTHR44137:SF16">
    <property type="entry name" value="OS03G0837400 PROTEIN"/>
    <property type="match status" value="1"/>
</dbReference>
<dbReference type="PANTHER" id="PTHR44137">
    <property type="entry name" value="BNAC03G44070D PROTEIN"/>
    <property type="match status" value="1"/>
</dbReference>
<dbReference type="Pfam" id="PF00226">
    <property type="entry name" value="DnaJ"/>
    <property type="match status" value="1"/>
</dbReference>
<dbReference type="PROSITE" id="PS50076">
    <property type="entry name" value="DNAJ_2"/>
    <property type="match status" value="1"/>
</dbReference>
<accession>A0ABR2MXB2</accession>
<evidence type="ECO:0000256" key="1">
    <source>
        <dbReference type="SAM" id="MobiDB-lite"/>
    </source>
</evidence>
<evidence type="ECO:0000313" key="4">
    <source>
        <dbReference type="Proteomes" id="UP001412067"/>
    </source>
</evidence>
<evidence type="ECO:0000313" key="3">
    <source>
        <dbReference type="EMBL" id="KAK8967538.1"/>
    </source>
</evidence>